<dbReference type="Gene3D" id="3.30.1370.110">
    <property type="match status" value="1"/>
</dbReference>
<keyword evidence="3" id="KW-1185">Reference proteome</keyword>
<dbReference type="PANTHER" id="PTHR47676">
    <property type="entry name" value="OS01G0225100 PROTEIN"/>
    <property type="match status" value="1"/>
</dbReference>
<proteinExistence type="predicted"/>
<evidence type="ECO:0000259" key="1">
    <source>
        <dbReference type="PROSITE" id="PS50828"/>
    </source>
</evidence>
<dbReference type="AlphaFoldDB" id="A0AAP0C2J1"/>
<organism evidence="2 3">
    <name type="scientific">Platanthera zijinensis</name>
    <dbReference type="NCBI Taxonomy" id="2320716"/>
    <lineage>
        <taxon>Eukaryota</taxon>
        <taxon>Viridiplantae</taxon>
        <taxon>Streptophyta</taxon>
        <taxon>Embryophyta</taxon>
        <taxon>Tracheophyta</taxon>
        <taxon>Spermatophyta</taxon>
        <taxon>Magnoliopsida</taxon>
        <taxon>Liliopsida</taxon>
        <taxon>Asparagales</taxon>
        <taxon>Orchidaceae</taxon>
        <taxon>Orchidoideae</taxon>
        <taxon>Orchideae</taxon>
        <taxon>Orchidinae</taxon>
        <taxon>Platanthera</taxon>
    </lineage>
</organism>
<feature type="domain" description="Smr" evidence="1">
    <location>
        <begin position="166"/>
        <end position="222"/>
    </location>
</feature>
<gene>
    <name evidence="2" type="ORF">KSP39_PZI001514</name>
</gene>
<evidence type="ECO:0000313" key="2">
    <source>
        <dbReference type="EMBL" id="KAK8956914.1"/>
    </source>
</evidence>
<protein>
    <recommendedName>
        <fullName evidence="1">Smr domain-containing protein</fullName>
    </recommendedName>
</protein>
<comment type="caution">
    <text evidence="2">The sequence shown here is derived from an EMBL/GenBank/DDBJ whole genome shotgun (WGS) entry which is preliminary data.</text>
</comment>
<dbReference type="PROSITE" id="PS50828">
    <property type="entry name" value="SMR"/>
    <property type="match status" value="1"/>
</dbReference>
<reference evidence="2 3" key="1">
    <citation type="journal article" date="2022" name="Nat. Plants">
        <title>Genomes of leafy and leafless Platanthera orchids illuminate the evolution of mycoheterotrophy.</title>
        <authorList>
            <person name="Li M.H."/>
            <person name="Liu K.W."/>
            <person name="Li Z."/>
            <person name="Lu H.C."/>
            <person name="Ye Q.L."/>
            <person name="Zhang D."/>
            <person name="Wang J.Y."/>
            <person name="Li Y.F."/>
            <person name="Zhong Z.M."/>
            <person name="Liu X."/>
            <person name="Yu X."/>
            <person name="Liu D.K."/>
            <person name="Tu X.D."/>
            <person name="Liu B."/>
            <person name="Hao Y."/>
            <person name="Liao X.Y."/>
            <person name="Jiang Y.T."/>
            <person name="Sun W.H."/>
            <person name="Chen J."/>
            <person name="Chen Y.Q."/>
            <person name="Ai Y."/>
            <person name="Zhai J.W."/>
            <person name="Wu S.S."/>
            <person name="Zhou Z."/>
            <person name="Hsiao Y.Y."/>
            <person name="Wu W.L."/>
            <person name="Chen Y.Y."/>
            <person name="Lin Y.F."/>
            <person name="Hsu J.L."/>
            <person name="Li C.Y."/>
            <person name="Wang Z.W."/>
            <person name="Zhao X."/>
            <person name="Zhong W.Y."/>
            <person name="Ma X.K."/>
            <person name="Ma L."/>
            <person name="Huang J."/>
            <person name="Chen G.Z."/>
            <person name="Huang M.Z."/>
            <person name="Huang L."/>
            <person name="Peng D.H."/>
            <person name="Luo Y.B."/>
            <person name="Zou S.Q."/>
            <person name="Chen S.P."/>
            <person name="Lan S."/>
            <person name="Tsai W.C."/>
            <person name="Van de Peer Y."/>
            <person name="Liu Z.J."/>
        </authorList>
    </citation>
    <scope>NUCLEOTIDE SEQUENCE [LARGE SCALE GENOMIC DNA]</scope>
    <source>
        <strain evidence="2">Lor287</strain>
    </source>
</reference>
<name>A0AAP0C2J1_9ASPA</name>
<dbReference type="SMART" id="SM01162">
    <property type="entry name" value="DUF1771"/>
    <property type="match status" value="1"/>
</dbReference>
<dbReference type="InterPro" id="IPR036063">
    <property type="entry name" value="Smr_dom_sf"/>
</dbReference>
<dbReference type="Proteomes" id="UP001418222">
    <property type="component" value="Unassembled WGS sequence"/>
</dbReference>
<dbReference type="PANTHER" id="PTHR47676:SF1">
    <property type="entry name" value="SMR DOMAIN-CONTAINING PROTEIN"/>
    <property type="match status" value="1"/>
</dbReference>
<dbReference type="InterPro" id="IPR013899">
    <property type="entry name" value="DUF1771"/>
</dbReference>
<dbReference type="InterPro" id="IPR002625">
    <property type="entry name" value="Smr_dom"/>
</dbReference>
<dbReference type="SUPFAM" id="SSF160443">
    <property type="entry name" value="SMR domain-like"/>
    <property type="match status" value="1"/>
</dbReference>
<sequence length="222" mass="24942">MHVLSQLADKPPVSTYYLSAKEHDNMRYVGSGCRDYLKVPLKMEDRFSSTTGTVIHDLQQMVLESLFSNTPKAPNVRNTKSWKEVVKRVESFGQGLGVSFEDFAEPLSESRIGQATLEYSRGERAHASYLSEKGKFYKNLAHEADEKASQEIFKSRNKGIRNTVTIDLHGQHVKQAVRLLKLHLLLFAYIPSVQFLKVITGCGADSLGLGRLKRAVRICVVV</sequence>
<dbReference type="InterPro" id="IPR055319">
    <property type="entry name" value="At5g58720-like"/>
</dbReference>
<accession>A0AAP0C2J1</accession>
<evidence type="ECO:0000313" key="3">
    <source>
        <dbReference type="Proteomes" id="UP001418222"/>
    </source>
</evidence>
<dbReference type="EMBL" id="JBBWWQ010000001">
    <property type="protein sequence ID" value="KAK8956914.1"/>
    <property type="molecule type" value="Genomic_DNA"/>
</dbReference>
<dbReference type="Pfam" id="PF08590">
    <property type="entry name" value="DUF1771"/>
    <property type="match status" value="1"/>
</dbReference>